<evidence type="ECO:0000256" key="10">
    <source>
        <dbReference type="PROSITE-ProRule" id="PRU00175"/>
    </source>
</evidence>
<dbReference type="SUPFAM" id="SSF57850">
    <property type="entry name" value="RING/U-box"/>
    <property type="match status" value="1"/>
</dbReference>
<dbReference type="InterPro" id="IPR057308">
    <property type="entry name" value="CHCR_PEP5_VPS11"/>
</dbReference>
<dbReference type="GO" id="GO:0006904">
    <property type="term" value="P:vesicle docking involved in exocytosis"/>
    <property type="evidence" value="ECO:0007669"/>
    <property type="project" value="TreeGrafter"/>
</dbReference>
<dbReference type="InterPro" id="IPR016528">
    <property type="entry name" value="VPS11"/>
</dbReference>
<keyword evidence="16" id="KW-1185">Reference proteome</keyword>
<evidence type="ECO:0000256" key="7">
    <source>
        <dbReference type="ARBA" id="ARBA00022927"/>
    </source>
</evidence>
<dbReference type="PROSITE" id="PS50236">
    <property type="entry name" value="CHCR"/>
    <property type="match status" value="2"/>
</dbReference>
<feature type="repeat" description="CHCR" evidence="11">
    <location>
        <begin position="417"/>
        <end position="561"/>
    </location>
</feature>
<evidence type="ECO:0000256" key="1">
    <source>
        <dbReference type="ARBA" id="ARBA00004492"/>
    </source>
</evidence>
<feature type="repeat" description="CHCR" evidence="11">
    <location>
        <begin position="567"/>
        <end position="731"/>
    </location>
</feature>
<proteinExistence type="inferred from homology"/>
<dbReference type="GO" id="GO:0030674">
    <property type="term" value="F:protein-macromolecule adaptor activity"/>
    <property type="evidence" value="ECO:0007669"/>
    <property type="project" value="TreeGrafter"/>
</dbReference>
<evidence type="ECO:0000256" key="11">
    <source>
        <dbReference type="PROSITE-ProRule" id="PRU01006"/>
    </source>
</evidence>
<dbReference type="EMBL" id="NIVC01001264">
    <property type="protein sequence ID" value="PAA70120.1"/>
    <property type="molecule type" value="Genomic_DNA"/>
</dbReference>
<sequence length="1072" mass="117726">MALSRRFQFFETGLLRDLNTGESFKGLADIEGICCWSCGHGLLVFGDKNGFVYLVGRNSDGSFDVTNFRAFDDSTNLLHQFAQHDILISVGLDQGFNEQRLKVWSQLDRPEADGGPVCSRVMRVAIDPATLAKQQPQMPPPFLTCLTAHENLSCLLLGFSTGVVQLHRGDVKKERHSRCRVVLEADGPVTNLHCKVSESRVTTVFATTDKSVFALVITAKDHVTKICLESNFGAAPCCTCLSESDPDPQLVVANRTVAYFYNMDGRGACTAFDMEIEQLRWFRSYLVALGKRGSITTAAGSQQQQQSNALKDTHMLTVYETRHKFAAMYNPFRGGVRAILAEWGSLLLLTADCRLHCLTEKDAASKMGILFKKNNFRLAIDLASAMRYDADGMAEIYRQYADYLYQKGDFDGAIPEYCRTIGHLEASYVIRKFLDSSRIHNLTAYLEAVHRARLASEDHTTLLLNCYSKLKDEAKLSAFLESKDTAFDADTAIRVLRQAGFSKQALALADRFDKHEWHLKIQVCDLAQHSEALAYMAKLPDTVAMHNMRIYGRELLASCPAESTELLKKLVGSPQVSVGVDELAPIFVGNPNDLIAILEHCLALLGSPTARPQLTQTLLELYIQSLAEEPATADKSLRDKREQRALELLKTGSDCYDSDAFLLRCYLCQFWPGVMLLCERTGRYDLLLRHYTERGQYDSLFKLCETVGHRHKDLWRQALLYYARSDEPAAQQYLARVLEYMRSTGLMSPLSIVSLLCTHSQATLGAISSFLVEHLRDEAAQAEADERIVEEARTKTQSIQRQMEELQLQPKVFQNQRCSICHSQLDIPSVHFLCDHSFHLHCFQSFSETEAECPNCAAENREALEAVSLWRSQSGDSSFRLIDTLSQANPSATFSIISDSIAKGVFWNGATAPPAPPVAPAPAPVPPPPQPPAIVVAKGLTPAAPAGSSDSGKLVRSSSSASAGAPSNQPGNTREPKNPFEAFLGGQPPSGQLHQSAGTAGSATSSAIGMHRAASSSGMQPGRGATQEQRSSAATDHLLSSSVGAAGGATRGAAKKEKSSAYPDRLNPFGMF</sequence>
<keyword evidence="3" id="KW-0813">Transport</keyword>
<keyword evidence="6" id="KW-0862">Zinc</keyword>
<accession>A0A267F8M1</accession>
<comment type="similarity">
    <text evidence="2 9">Belongs to the VPS11 family.</text>
</comment>
<dbReference type="GO" id="GO:0030897">
    <property type="term" value="C:HOPS complex"/>
    <property type="evidence" value="ECO:0007669"/>
    <property type="project" value="TreeGrafter"/>
</dbReference>
<dbReference type="InterPro" id="IPR001841">
    <property type="entry name" value="Znf_RING"/>
</dbReference>
<dbReference type="CDD" id="cd16688">
    <property type="entry name" value="RING-H2_Vps11"/>
    <property type="match status" value="1"/>
</dbReference>
<dbReference type="GO" id="GO:0006886">
    <property type="term" value="P:intracellular protein transport"/>
    <property type="evidence" value="ECO:0007669"/>
    <property type="project" value="UniProtKB-UniRule"/>
</dbReference>
<feature type="domain" description="RING-type" evidence="14">
    <location>
        <begin position="818"/>
        <end position="856"/>
    </location>
</feature>
<dbReference type="InterPro" id="IPR013083">
    <property type="entry name" value="Znf_RING/FYVE/PHD"/>
</dbReference>
<keyword evidence="4" id="KW-0479">Metal-binding</keyword>
<organism evidence="15 16">
    <name type="scientific">Macrostomum lignano</name>
    <dbReference type="NCBI Taxonomy" id="282301"/>
    <lineage>
        <taxon>Eukaryota</taxon>
        <taxon>Metazoa</taxon>
        <taxon>Spiralia</taxon>
        <taxon>Lophotrochozoa</taxon>
        <taxon>Platyhelminthes</taxon>
        <taxon>Rhabditophora</taxon>
        <taxon>Macrostomorpha</taxon>
        <taxon>Macrostomida</taxon>
        <taxon>Macrostomidae</taxon>
        <taxon>Macrostomum</taxon>
    </lineage>
</organism>
<dbReference type="AlphaFoldDB" id="A0A267F8M1"/>
<evidence type="ECO:0000256" key="8">
    <source>
        <dbReference type="ARBA" id="ARBA00023136"/>
    </source>
</evidence>
<dbReference type="Gene3D" id="1.25.40.10">
    <property type="entry name" value="Tetratricopeptide repeat domain"/>
    <property type="match status" value="1"/>
</dbReference>
<dbReference type="PANTHER" id="PTHR23323">
    <property type="entry name" value="VACUOLAR PROTEIN SORTING-ASSOCIATED PROTEIN"/>
    <property type="match status" value="1"/>
</dbReference>
<comment type="subcellular location">
    <subcellularLocation>
        <location evidence="1">Late endosome membrane</location>
        <topology evidence="1">Peripheral membrane protein</topology>
        <orientation evidence="1">Cytoplasmic side</orientation>
    </subcellularLocation>
</comment>
<dbReference type="GO" id="GO:0007032">
    <property type="term" value="P:endosome organization"/>
    <property type="evidence" value="ECO:0007669"/>
    <property type="project" value="TreeGrafter"/>
</dbReference>
<evidence type="ECO:0000259" key="14">
    <source>
        <dbReference type="PROSITE" id="PS50089"/>
    </source>
</evidence>
<evidence type="ECO:0000313" key="15">
    <source>
        <dbReference type="EMBL" id="PAA70120.1"/>
    </source>
</evidence>
<evidence type="ECO:0000256" key="9">
    <source>
        <dbReference type="PIRNR" id="PIRNR007860"/>
    </source>
</evidence>
<dbReference type="PROSITE" id="PS50089">
    <property type="entry name" value="ZF_RING_2"/>
    <property type="match status" value="1"/>
</dbReference>
<comment type="caution">
    <text evidence="15">The sequence shown here is derived from an EMBL/GenBank/DDBJ whole genome shotgun (WGS) entry which is preliminary data.</text>
</comment>
<dbReference type="STRING" id="282301.A0A267F8M1"/>
<dbReference type="Pfam" id="PF23356">
    <property type="entry name" value="TPR_PEP5_VPS11"/>
    <property type="match status" value="1"/>
</dbReference>
<dbReference type="PANTHER" id="PTHR23323:SF24">
    <property type="entry name" value="VACUOLAR PROTEIN SORTING-ASSOCIATED PROTEIN 11 HOMOLOG"/>
    <property type="match status" value="1"/>
</dbReference>
<dbReference type="GO" id="GO:0048284">
    <property type="term" value="P:organelle fusion"/>
    <property type="evidence" value="ECO:0007669"/>
    <property type="project" value="TreeGrafter"/>
</dbReference>
<dbReference type="OrthoDB" id="26184at2759"/>
<feature type="compositionally biased region" description="Polar residues" evidence="13">
    <location>
        <begin position="1026"/>
        <end position="1043"/>
    </location>
</feature>
<keyword evidence="12" id="KW-0175">Coiled coil</keyword>
<protein>
    <recommendedName>
        <fullName evidence="9">Vacuolar protein sorting-associated protein 11 homolog</fullName>
    </recommendedName>
</protein>
<dbReference type="PIRSF" id="PIRSF007860">
    <property type="entry name" value="VPS11"/>
    <property type="match status" value="1"/>
</dbReference>
<feature type="compositionally biased region" description="Low complexity" evidence="13">
    <location>
        <begin position="996"/>
        <end position="1007"/>
    </location>
</feature>
<gene>
    <name evidence="15" type="ORF">BOX15_Mlig020316g1</name>
</gene>
<name>A0A267F8M1_9PLAT</name>
<evidence type="ECO:0000256" key="6">
    <source>
        <dbReference type="ARBA" id="ARBA00022833"/>
    </source>
</evidence>
<evidence type="ECO:0000256" key="13">
    <source>
        <dbReference type="SAM" id="MobiDB-lite"/>
    </source>
</evidence>
<evidence type="ECO:0000313" key="16">
    <source>
        <dbReference type="Proteomes" id="UP000215902"/>
    </source>
</evidence>
<keyword evidence="8 9" id="KW-0472">Membrane</keyword>
<evidence type="ECO:0000256" key="12">
    <source>
        <dbReference type="SAM" id="Coils"/>
    </source>
</evidence>
<evidence type="ECO:0000256" key="5">
    <source>
        <dbReference type="ARBA" id="ARBA00022771"/>
    </source>
</evidence>
<evidence type="ECO:0000256" key="2">
    <source>
        <dbReference type="ARBA" id="ARBA00007070"/>
    </source>
</evidence>
<dbReference type="Proteomes" id="UP000215902">
    <property type="component" value="Unassembled WGS sequence"/>
</dbReference>
<evidence type="ECO:0000256" key="4">
    <source>
        <dbReference type="ARBA" id="ARBA00022723"/>
    </source>
</evidence>
<dbReference type="InterPro" id="IPR011990">
    <property type="entry name" value="TPR-like_helical_dom_sf"/>
</dbReference>
<feature type="coiled-coil region" evidence="12">
    <location>
        <begin position="772"/>
        <end position="809"/>
    </location>
</feature>
<dbReference type="Gene3D" id="3.30.40.10">
    <property type="entry name" value="Zinc/RING finger domain, C3HC4 (zinc finger)"/>
    <property type="match status" value="1"/>
</dbReference>
<evidence type="ECO:0000256" key="3">
    <source>
        <dbReference type="ARBA" id="ARBA00022448"/>
    </source>
</evidence>
<dbReference type="GO" id="GO:0007033">
    <property type="term" value="P:vacuole organization"/>
    <property type="evidence" value="ECO:0007669"/>
    <property type="project" value="TreeGrafter"/>
</dbReference>
<feature type="region of interest" description="Disordered" evidence="13">
    <location>
        <begin position="942"/>
        <end position="1072"/>
    </location>
</feature>
<keyword evidence="7" id="KW-0653">Protein transport</keyword>
<keyword evidence="5 10" id="KW-0863">Zinc-finger</keyword>
<dbReference type="InterPro" id="IPR000547">
    <property type="entry name" value="Clathrin_H-chain/VPS_repeat"/>
</dbReference>
<reference evidence="15 16" key="1">
    <citation type="submission" date="2017-06" db="EMBL/GenBank/DDBJ databases">
        <title>A platform for efficient transgenesis in Macrostomum lignano, a flatworm model organism for stem cell research.</title>
        <authorList>
            <person name="Berezikov E."/>
        </authorList>
    </citation>
    <scope>NUCLEOTIDE SEQUENCE [LARGE SCALE GENOMIC DNA]</scope>
    <source>
        <strain evidence="15">DV1</strain>
        <tissue evidence="15">Whole organism</tissue>
    </source>
</reference>
<dbReference type="InterPro" id="IPR057307">
    <property type="entry name" value="PEP5_VPS11_N"/>
</dbReference>
<feature type="compositionally biased region" description="Low complexity" evidence="13">
    <location>
        <begin position="957"/>
        <end position="967"/>
    </location>
</feature>
<dbReference type="GO" id="GO:0031902">
    <property type="term" value="C:late endosome membrane"/>
    <property type="evidence" value="ECO:0007669"/>
    <property type="project" value="UniProtKB-SubCell"/>
</dbReference>
<dbReference type="Pfam" id="PF23341">
    <property type="entry name" value="PEP5_VPS11_N"/>
    <property type="match status" value="1"/>
</dbReference>
<dbReference type="GO" id="GO:0008270">
    <property type="term" value="F:zinc ion binding"/>
    <property type="evidence" value="ECO:0007669"/>
    <property type="project" value="UniProtKB-KW"/>
</dbReference>